<evidence type="ECO:0000313" key="2">
    <source>
        <dbReference type="Proteomes" id="UP000287651"/>
    </source>
</evidence>
<evidence type="ECO:0000313" key="1">
    <source>
        <dbReference type="EMBL" id="RRT68057.1"/>
    </source>
</evidence>
<reference evidence="1 2" key="1">
    <citation type="journal article" date="2014" name="Agronomy (Basel)">
        <title>A Draft Genome Sequence for Ensete ventricosum, the Drought-Tolerant Tree Against Hunger.</title>
        <authorList>
            <person name="Harrison J."/>
            <person name="Moore K.A."/>
            <person name="Paszkiewicz K."/>
            <person name="Jones T."/>
            <person name="Grant M."/>
            <person name="Ambacheew D."/>
            <person name="Muzemil S."/>
            <person name="Studholme D.J."/>
        </authorList>
    </citation>
    <scope>NUCLEOTIDE SEQUENCE [LARGE SCALE GENOMIC DNA]</scope>
</reference>
<name>A0A426ZVR6_ENSVE</name>
<organism evidence="1 2">
    <name type="scientific">Ensete ventricosum</name>
    <name type="common">Abyssinian banana</name>
    <name type="synonym">Musa ensete</name>
    <dbReference type="NCBI Taxonomy" id="4639"/>
    <lineage>
        <taxon>Eukaryota</taxon>
        <taxon>Viridiplantae</taxon>
        <taxon>Streptophyta</taxon>
        <taxon>Embryophyta</taxon>
        <taxon>Tracheophyta</taxon>
        <taxon>Spermatophyta</taxon>
        <taxon>Magnoliopsida</taxon>
        <taxon>Liliopsida</taxon>
        <taxon>Zingiberales</taxon>
        <taxon>Musaceae</taxon>
        <taxon>Ensete</taxon>
    </lineage>
</organism>
<protein>
    <submittedName>
        <fullName evidence="1">Uncharacterized protein</fullName>
    </submittedName>
</protein>
<dbReference type="Proteomes" id="UP000287651">
    <property type="component" value="Unassembled WGS sequence"/>
</dbReference>
<comment type="caution">
    <text evidence="1">The sequence shown here is derived from an EMBL/GenBank/DDBJ whole genome shotgun (WGS) entry which is preliminary data.</text>
</comment>
<dbReference type="EMBL" id="AMZH03004821">
    <property type="protein sequence ID" value="RRT68057.1"/>
    <property type="molecule type" value="Genomic_DNA"/>
</dbReference>
<proteinExistence type="predicted"/>
<accession>A0A426ZVR6</accession>
<gene>
    <name evidence="1" type="ORF">B296_00023465</name>
</gene>
<sequence length="50" mass="5794">MMFHILVGLFIGTLLSELCDFFLIVLVESFIVNHVTWNKLVPKKNVNRFG</sequence>
<dbReference type="AlphaFoldDB" id="A0A426ZVR6"/>